<organism evidence="7 8">
    <name type="scientific">Manihot esculenta</name>
    <name type="common">Cassava</name>
    <name type="synonym">Jatropha manihot</name>
    <dbReference type="NCBI Taxonomy" id="3983"/>
    <lineage>
        <taxon>Eukaryota</taxon>
        <taxon>Viridiplantae</taxon>
        <taxon>Streptophyta</taxon>
        <taxon>Embryophyta</taxon>
        <taxon>Tracheophyta</taxon>
        <taxon>Spermatophyta</taxon>
        <taxon>Magnoliopsida</taxon>
        <taxon>eudicotyledons</taxon>
        <taxon>Gunneridae</taxon>
        <taxon>Pentapetalae</taxon>
        <taxon>rosids</taxon>
        <taxon>fabids</taxon>
        <taxon>Malpighiales</taxon>
        <taxon>Euphorbiaceae</taxon>
        <taxon>Crotonoideae</taxon>
        <taxon>Manihoteae</taxon>
        <taxon>Manihot</taxon>
    </lineage>
</organism>
<keyword evidence="2 4" id="KW-0863">Zinc-finger</keyword>
<feature type="region of interest" description="Disordered" evidence="5">
    <location>
        <begin position="72"/>
        <end position="97"/>
    </location>
</feature>
<feature type="compositionally biased region" description="Acidic residues" evidence="5">
    <location>
        <begin position="41"/>
        <end position="59"/>
    </location>
</feature>
<sequence>MENNQDGKRPMDDEGRKQAAMRGLLQEQERAFNNLTSIGSDSDEGEDYYSSEEEINGNDYEYFETLELELLEGQDSNSDNQDMEEDELYEDEEDDIDPDDLSYEELIALGEFIGEEKRGLTSEEICKCLRPWTFEHTEKRNEIERCVICQVEYGGGDDESLVVIPCGHAYHSECITNWLQIKKICPICSSEVYSPKN</sequence>
<dbReference type="GO" id="GO:0008270">
    <property type="term" value="F:zinc ion binding"/>
    <property type="evidence" value="ECO:0007669"/>
    <property type="project" value="UniProtKB-KW"/>
</dbReference>
<name>A0A2C9U172_MANES</name>
<dbReference type="PANTHER" id="PTHR46400">
    <property type="entry name" value="RING/U-BOX SUPERFAMILY PROTEIN"/>
    <property type="match status" value="1"/>
</dbReference>
<evidence type="ECO:0000256" key="5">
    <source>
        <dbReference type="SAM" id="MobiDB-lite"/>
    </source>
</evidence>
<dbReference type="Proteomes" id="UP000091857">
    <property type="component" value="Chromosome 18"/>
</dbReference>
<evidence type="ECO:0000313" key="8">
    <source>
        <dbReference type="Proteomes" id="UP000091857"/>
    </source>
</evidence>
<dbReference type="InterPro" id="IPR001841">
    <property type="entry name" value="Znf_RING"/>
</dbReference>
<dbReference type="SMART" id="SM00744">
    <property type="entry name" value="RINGv"/>
    <property type="match status" value="1"/>
</dbReference>
<dbReference type="GO" id="GO:0004842">
    <property type="term" value="F:ubiquitin-protein transferase activity"/>
    <property type="evidence" value="ECO:0000318"/>
    <property type="project" value="GO_Central"/>
</dbReference>
<evidence type="ECO:0000256" key="4">
    <source>
        <dbReference type="PROSITE-ProRule" id="PRU00175"/>
    </source>
</evidence>
<keyword evidence="1" id="KW-0479">Metal-binding</keyword>
<proteinExistence type="predicted"/>
<feature type="region of interest" description="Disordered" evidence="5">
    <location>
        <begin position="1"/>
        <end position="59"/>
    </location>
</feature>
<evidence type="ECO:0000256" key="2">
    <source>
        <dbReference type="ARBA" id="ARBA00022771"/>
    </source>
</evidence>
<evidence type="ECO:0000256" key="3">
    <source>
        <dbReference type="ARBA" id="ARBA00022833"/>
    </source>
</evidence>
<dbReference type="AlphaFoldDB" id="A0A2C9U172"/>
<dbReference type="InterPro" id="IPR011016">
    <property type="entry name" value="Znf_RING-CH"/>
</dbReference>
<gene>
    <name evidence="7" type="ORF">MANES_18G079700v8</name>
</gene>
<feature type="domain" description="RING-type" evidence="6">
    <location>
        <begin position="146"/>
        <end position="189"/>
    </location>
</feature>
<keyword evidence="3" id="KW-0862">Zinc</keyword>
<dbReference type="Gramene" id="Manes.18G079700.1.v8.1">
    <property type="protein sequence ID" value="Manes.18G079700.1.v8.1.CDS.1"/>
    <property type="gene ID" value="Manes.18G079700.v8.1"/>
</dbReference>
<dbReference type="PANTHER" id="PTHR46400:SF8">
    <property type="entry name" value="E3 UBIQUITIN LIGASE BIG BROTHER-RELATED-LIKE ISOFORM X1"/>
    <property type="match status" value="1"/>
</dbReference>
<accession>A0A2C9U172</accession>
<dbReference type="OrthoDB" id="8062037at2759"/>
<dbReference type="InterPro" id="IPR013083">
    <property type="entry name" value="Znf_RING/FYVE/PHD"/>
</dbReference>
<dbReference type="Pfam" id="PF13639">
    <property type="entry name" value="zf-RING_2"/>
    <property type="match status" value="1"/>
</dbReference>
<dbReference type="SUPFAM" id="SSF57850">
    <property type="entry name" value="RING/U-box"/>
    <property type="match status" value="1"/>
</dbReference>
<dbReference type="SMART" id="SM00184">
    <property type="entry name" value="RING"/>
    <property type="match status" value="1"/>
</dbReference>
<reference evidence="8" key="1">
    <citation type="journal article" date="2016" name="Nat. Biotechnol.">
        <title>Sequencing wild and cultivated cassava and related species reveals extensive interspecific hybridization and genetic diversity.</title>
        <authorList>
            <person name="Bredeson J.V."/>
            <person name="Lyons J.B."/>
            <person name="Prochnik S.E."/>
            <person name="Wu G.A."/>
            <person name="Ha C.M."/>
            <person name="Edsinger-Gonzales E."/>
            <person name="Grimwood J."/>
            <person name="Schmutz J."/>
            <person name="Rabbi I.Y."/>
            <person name="Egesi C."/>
            <person name="Nauluvula P."/>
            <person name="Lebot V."/>
            <person name="Ndunguru J."/>
            <person name="Mkamilo G."/>
            <person name="Bart R.S."/>
            <person name="Setter T.L."/>
            <person name="Gleadow R.M."/>
            <person name="Kulakow P."/>
            <person name="Ferguson M.E."/>
            <person name="Rounsley S."/>
            <person name="Rokhsar D.S."/>
        </authorList>
    </citation>
    <scope>NUCLEOTIDE SEQUENCE [LARGE SCALE GENOMIC DNA]</scope>
    <source>
        <strain evidence="8">cv. AM560-2</strain>
    </source>
</reference>
<protein>
    <recommendedName>
        <fullName evidence="6">RING-type domain-containing protein</fullName>
    </recommendedName>
</protein>
<evidence type="ECO:0000313" key="7">
    <source>
        <dbReference type="EMBL" id="OAY23447.1"/>
    </source>
</evidence>
<dbReference type="Gene3D" id="3.30.40.10">
    <property type="entry name" value="Zinc/RING finger domain, C3HC4 (zinc finger)"/>
    <property type="match status" value="1"/>
</dbReference>
<dbReference type="GO" id="GO:0016567">
    <property type="term" value="P:protein ubiquitination"/>
    <property type="evidence" value="ECO:0007669"/>
    <property type="project" value="InterPro"/>
</dbReference>
<comment type="caution">
    <text evidence="7">The sequence shown here is derived from an EMBL/GenBank/DDBJ whole genome shotgun (WGS) entry which is preliminary data.</text>
</comment>
<evidence type="ECO:0000259" key="6">
    <source>
        <dbReference type="PROSITE" id="PS50089"/>
    </source>
</evidence>
<dbReference type="PROSITE" id="PS50089">
    <property type="entry name" value="ZF_RING_2"/>
    <property type="match status" value="1"/>
</dbReference>
<evidence type="ECO:0000256" key="1">
    <source>
        <dbReference type="ARBA" id="ARBA00022723"/>
    </source>
</evidence>
<dbReference type="EMBL" id="CM004404">
    <property type="protein sequence ID" value="OAY23447.1"/>
    <property type="molecule type" value="Genomic_DNA"/>
</dbReference>
<keyword evidence="8" id="KW-1185">Reference proteome</keyword>
<feature type="compositionally biased region" description="Acidic residues" evidence="5">
    <location>
        <begin position="81"/>
        <end position="97"/>
    </location>
</feature>
<dbReference type="InterPro" id="IPR033276">
    <property type="entry name" value="BB"/>
</dbReference>
<feature type="compositionally biased region" description="Basic and acidic residues" evidence="5">
    <location>
        <begin position="1"/>
        <end position="17"/>
    </location>
</feature>
<dbReference type="GO" id="GO:0031624">
    <property type="term" value="F:ubiquitin conjugating enzyme binding"/>
    <property type="evidence" value="ECO:0000318"/>
    <property type="project" value="GO_Central"/>
</dbReference>
<dbReference type="GO" id="GO:0046621">
    <property type="term" value="P:negative regulation of organ growth"/>
    <property type="evidence" value="ECO:0007669"/>
    <property type="project" value="InterPro"/>
</dbReference>